<dbReference type="Proteomes" id="UP000265520">
    <property type="component" value="Unassembled WGS sequence"/>
</dbReference>
<accession>A0A392W7B8</accession>
<dbReference type="EMBL" id="LXQA011418439">
    <property type="protein sequence ID" value="MCI96568.1"/>
    <property type="molecule type" value="Genomic_DNA"/>
</dbReference>
<feature type="region of interest" description="Disordered" evidence="1">
    <location>
        <begin position="1"/>
        <end position="52"/>
    </location>
</feature>
<comment type="caution">
    <text evidence="2">The sequence shown here is derived from an EMBL/GenBank/DDBJ whole genome shotgun (WGS) entry which is preliminary data.</text>
</comment>
<keyword evidence="3" id="KW-1185">Reference proteome</keyword>
<name>A0A392W7B8_9FABA</name>
<feature type="compositionally biased region" description="Polar residues" evidence="1">
    <location>
        <begin position="1"/>
        <end position="19"/>
    </location>
</feature>
<organism evidence="2 3">
    <name type="scientific">Trifolium medium</name>
    <dbReference type="NCBI Taxonomy" id="97028"/>
    <lineage>
        <taxon>Eukaryota</taxon>
        <taxon>Viridiplantae</taxon>
        <taxon>Streptophyta</taxon>
        <taxon>Embryophyta</taxon>
        <taxon>Tracheophyta</taxon>
        <taxon>Spermatophyta</taxon>
        <taxon>Magnoliopsida</taxon>
        <taxon>eudicotyledons</taxon>
        <taxon>Gunneridae</taxon>
        <taxon>Pentapetalae</taxon>
        <taxon>rosids</taxon>
        <taxon>fabids</taxon>
        <taxon>Fabales</taxon>
        <taxon>Fabaceae</taxon>
        <taxon>Papilionoideae</taxon>
        <taxon>50 kb inversion clade</taxon>
        <taxon>NPAAA clade</taxon>
        <taxon>Hologalegina</taxon>
        <taxon>IRL clade</taxon>
        <taxon>Trifolieae</taxon>
        <taxon>Trifolium</taxon>
    </lineage>
</organism>
<evidence type="ECO:0000313" key="2">
    <source>
        <dbReference type="EMBL" id="MCI96568.1"/>
    </source>
</evidence>
<evidence type="ECO:0000313" key="3">
    <source>
        <dbReference type="Proteomes" id="UP000265520"/>
    </source>
</evidence>
<reference evidence="2 3" key="1">
    <citation type="journal article" date="2018" name="Front. Plant Sci.">
        <title>Red Clover (Trifolium pratense) and Zigzag Clover (T. medium) - A Picture of Genomic Similarities and Differences.</title>
        <authorList>
            <person name="Dluhosova J."/>
            <person name="Istvanek J."/>
            <person name="Nedelnik J."/>
            <person name="Repkova J."/>
        </authorList>
    </citation>
    <scope>NUCLEOTIDE SEQUENCE [LARGE SCALE GENOMIC DNA]</scope>
    <source>
        <strain evidence="3">cv. 10/8</strain>
        <tissue evidence="2">Leaf</tissue>
    </source>
</reference>
<sequence>SNNDGSEQQSPILEPNNSAPIEGEKASSTEKVNFEDISSDEEDSSAREGGLTAVWQVDQSIVE</sequence>
<proteinExistence type="predicted"/>
<evidence type="ECO:0000256" key="1">
    <source>
        <dbReference type="SAM" id="MobiDB-lite"/>
    </source>
</evidence>
<feature type="compositionally biased region" description="Basic and acidic residues" evidence="1">
    <location>
        <begin position="22"/>
        <end position="34"/>
    </location>
</feature>
<feature type="non-terminal residue" evidence="2">
    <location>
        <position position="1"/>
    </location>
</feature>
<dbReference type="AlphaFoldDB" id="A0A392W7B8"/>
<protein>
    <submittedName>
        <fullName evidence="2">Uncharacterized protein</fullName>
    </submittedName>
</protein>